<name>A0AB37C1E4_CLOPF</name>
<proteinExistence type="predicted"/>
<protein>
    <recommendedName>
        <fullName evidence="3">Phage protein</fullName>
    </recommendedName>
</protein>
<comment type="caution">
    <text evidence="1">The sequence shown here is derived from an EMBL/GenBank/DDBJ whole genome shotgun (WGS) entry which is preliminary data.</text>
</comment>
<dbReference type="RefSeq" id="WP_110083435.1">
    <property type="nucleotide sequence ID" value="NZ_CP017106.1"/>
</dbReference>
<dbReference type="Proteomes" id="UP000247117">
    <property type="component" value="Unassembled WGS sequence"/>
</dbReference>
<dbReference type="AlphaFoldDB" id="A0AB37C1E4"/>
<evidence type="ECO:0000313" key="2">
    <source>
        <dbReference type="Proteomes" id="UP000247117"/>
    </source>
</evidence>
<sequence>MKDMLDKNGNELKGSARWLRQISIDGGLEKHDKKVAMEAFEDFLDSRPNVSRAIAEDEAKKRRKLLKLVK</sequence>
<gene>
    <name evidence="1" type="ORF">CYK91_15080</name>
</gene>
<reference evidence="1 2" key="1">
    <citation type="journal article" date="2018" name="BMC Genomics">
        <title>Whole genome analysis reveals the diversity and evolutionary relationships between necrotic enteritis-causing strains of Clostridium perfringens.</title>
        <authorList>
            <person name="Lacey J.A."/>
            <person name="Allnutt T.R."/>
            <person name="Vezina B."/>
            <person name="Van T.T.H."/>
            <person name="Stent T."/>
            <person name="Han X."/>
            <person name="Rood J.I."/>
            <person name="Wade B."/>
            <person name="Keyburn A.L."/>
            <person name="Seeman T."/>
            <person name="Chen H."/>
            <person name="Haring V."/>
            <person name="Johanesen P.A."/>
            <person name="Lyras D."/>
            <person name="Moore R.J."/>
        </authorList>
    </citation>
    <scope>NUCLEOTIDE SEQUENCE [LARGE SCALE GENOMIC DNA]</scope>
    <source>
        <strain evidence="1 2">EUR-NE15</strain>
    </source>
</reference>
<dbReference type="EMBL" id="PJTB01000010">
    <property type="protein sequence ID" value="PWX36729.1"/>
    <property type="molecule type" value="Genomic_DNA"/>
</dbReference>
<accession>A0AB37C1E4</accession>
<organism evidence="1 2">
    <name type="scientific">Clostridium perfringens</name>
    <dbReference type="NCBI Taxonomy" id="1502"/>
    <lineage>
        <taxon>Bacteria</taxon>
        <taxon>Bacillati</taxon>
        <taxon>Bacillota</taxon>
        <taxon>Clostridia</taxon>
        <taxon>Eubacteriales</taxon>
        <taxon>Clostridiaceae</taxon>
        <taxon>Clostridium</taxon>
    </lineage>
</organism>
<evidence type="ECO:0008006" key="3">
    <source>
        <dbReference type="Google" id="ProtNLM"/>
    </source>
</evidence>
<evidence type="ECO:0000313" key="1">
    <source>
        <dbReference type="EMBL" id="PWX36729.1"/>
    </source>
</evidence>